<dbReference type="SUPFAM" id="SSF52540">
    <property type="entry name" value="P-loop containing nucleoside triphosphate hydrolases"/>
    <property type="match status" value="2"/>
</dbReference>
<dbReference type="InterPro" id="IPR041546">
    <property type="entry name" value="ClpA/ClpB_AAA_lid"/>
</dbReference>
<keyword evidence="3 6" id="KW-0067">ATP-binding</keyword>
<dbReference type="SUPFAM" id="SSF81923">
    <property type="entry name" value="Double Clp-N motif"/>
    <property type="match status" value="1"/>
</dbReference>
<dbReference type="InterPro" id="IPR028299">
    <property type="entry name" value="ClpA/B_CS2"/>
</dbReference>
<dbReference type="InterPro" id="IPR003593">
    <property type="entry name" value="AAA+_ATPase"/>
</dbReference>
<dbReference type="InterPro" id="IPR004176">
    <property type="entry name" value="Clp_R_N"/>
</dbReference>
<dbReference type="InterPro" id="IPR003959">
    <property type="entry name" value="ATPase_AAA_core"/>
</dbReference>
<dbReference type="PANTHER" id="PTHR11638">
    <property type="entry name" value="ATP-DEPENDENT CLP PROTEASE"/>
    <property type="match status" value="1"/>
</dbReference>
<keyword evidence="4 6" id="KW-0143">Chaperone</keyword>
<dbReference type="PROSITE" id="PS00870">
    <property type="entry name" value="CLPAB_1"/>
    <property type="match status" value="1"/>
</dbReference>
<name>A0A948TDP9_9BACT</name>
<evidence type="ECO:0000256" key="4">
    <source>
        <dbReference type="ARBA" id="ARBA00023186"/>
    </source>
</evidence>
<reference evidence="8" key="2">
    <citation type="submission" date="2021-04" db="EMBL/GenBank/DDBJ databases">
        <authorList>
            <person name="Gilroy R."/>
        </authorList>
    </citation>
    <scope>NUCLEOTIDE SEQUENCE</scope>
    <source>
        <strain evidence="8">G4-2901</strain>
    </source>
</reference>
<evidence type="ECO:0000256" key="6">
    <source>
        <dbReference type="RuleBase" id="RU004432"/>
    </source>
</evidence>
<protein>
    <submittedName>
        <fullName evidence="8">AAA family ATPase</fullName>
    </submittedName>
</protein>
<dbReference type="SMART" id="SM00382">
    <property type="entry name" value="AAA"/>
    <property type="match status" value="2"/>
</dbReference>
<keyword evidence="2 6" id="KW-0547">Nucleotide-binding</keyword>
<evidence type="ECO:0000256" key="5">
    <source>
        <dbReference type="PROSITE-ProRule" id="PRU01251"/>
    </source>
</evidence>
<organism evidence="8 9">
    <name type="scientific">Candidatus Phocaeicola faecigallinarum</name>
    <dbReference type="NCBI Taxonomy" id="2838732"/>
    <lineage>
        <taxon>Bacteria</taxon>
        <taxon>Pseudomonadati</taxon>
        <taxon>Bacteroidota</taxon>
        <taxon>Bacteroidia</taxon>
        <taxon>Bacteroidales</taxon>
        <taxon>Bacteroidaceae</taxon>
        <taxon>Phocaeicola</taxon>
    </lineage>
</organism>
<dbReference type="CDD" id="cd00009">
    <property type="entry name" value="AAA"/>
    <property type="match status" value="1"/>
</dbReference>
<dbReference type="EMBL" id="JAHLFW010000103">
    <property type="protein sequence ID" value="MBU3839088.1"/>
    <property type="molecule type" value="Genomic_DNA"/>
</dbReference>
<dbReference type="InterPro" id="IPR036628">
    <property type="entry name" value="Clp_N_dom_sf"/>
</dbReference>
<comment type="similarity">
    <text evidence="6">Belongs to the ClpA/ClpB family.</text>
</comment>
<feature type="domain" description="Clp R" evidence="7">
    <location>
        <begin position="1"/>
        <end position="148"/>
    </location>
</feature>
<gene>
    <name evidence="8" type="ORF">H9777_12420</name>
</gene>
<dbReference type="Gene3D" id="1.10.1780.10">
    <property type="entry name" value="Clp, N-terminal domain"/>
    <property type="match status" value="1"/>
</dbReference>
<dbReference type="GO" id="GO:0034605">
    <property type="term" value="P:cellular response to heat"/>
    <property type="evidence" value="ECO:0007669"/>
    <property type="project" value="TreeGrafter"/>
</dbReference>
<reference evidence="8" key="1">
    <citation type="journal article" date="2021" name="PeerJ">
        <title>Extensive microbial diversity within the chicken gut microbiome revealed by metagenomics and culture.</title>
        <authorList>
            <person name="Gilroy R."/>
            <person name="Ravi A."/>
            <person name="Getino M."/>
            <person name="Pursley I."/>
            <person name="Horton D.L."/>
            <person name="Alikhan N.F."/>
            <person name="Baker D."/>
            <person name="Gharbi K."/>
            <person name="Hall N."/>
            <person name="Watson M."/>
            <person name="Adriaenssens E.M."/>
            <person name="Foster-Nyarko E."/>
            <person name="Jarju S."/>
            <person name="Secka A."/>
            <person name="Antonio M."/>
            <person name="Oren A."/>
            <person name="Chaudhuri R.R."/>
            <person name="La Ragione R."/>
            <person name="Hildebrand F."/>
            <person name="Pallen M.J."/>
        </authorList>
    </citation>
    <scope>NUCLEOTIDE SEQUENCE</scope>
    <source>
        <strain evidence="8">G4-2901</strain>
    </source>
</reference>
<evidence type="ECO:0000259" key="7">
    <source>
        <dbReference type="PROSITE" id="PS51903"/>
    </source>
</evidence>
<evidence type="ECO:0000313" key="8">
    <source>
        <dbReference type="EMBL" id="MBU3839088.1"/>
    </source>
</evidence>
<dbReference type="Pfam" id="PF00004">
    <property type="entry name" value="AAA"/>
    <property type="match status" value="1"/>
</dbReference>
<dbReference type="Pfam" id="PF10431">
    <property type="entry name" value="ClpB_D2-small"/>
    <property type="match status" value="1"/>
</dbReference>
<dbReference type="Pfam" id="PF17871">
    <property type="entry name" value="AAA_lid_9"/>
    <property type="match status" value="1"/>
</dbReference>
<evidence type="ECO:0000256" key="1">
    <source>
        <dbReference type="ARBA" id="ARBA00022737"/>
    </source>
</evidence>
<dbReference type="PRINTS" id="PR00300">
    <property type="entry name" value="CLPPROTEASEA"/>
</dbReference>
<dbReference type="Gene3D" id="3.40.50.300">
    <property type="entry name" value="P-loop containing nucleotide triphosphate hydrolases"/>
    <property type="match status" value="2"/>
</dbReference>
<proteinExistence type="inferred from homology"/>
<dbReference type="Proteomes" id="UP000783796">
    <property type="component" value="Unassembled WGS sequence"/>
</dbReference>
<dbReference type="InterPro" id="IPR001270">
    <property type="entry name" value="ClpA/B"/>
</dbReference>
<dbReference type="PANTHER" id="PTHR11638:SF111">
    <property type="entry name" value="ATP-DEPENDENT CLP PROTEASE ATP-BINDING SUBUNIT CLPA"/>
    <property type="match status" value="1"/>
</dbReference>
<evidence type="ECO:0000256" key="3">
    <source>
        <dbReference type="ARBA" id="ARBA00022840"/>
    </source>
</evidence>
<dbReference type="PROSITE" id="PS51903">
    <property type="entry name" value="CLP_R"/>
    <property type="match status" value="1"/>
</dbReference>
<dbReference type="GO" id="GO:0005737">
    <property type="term" value="C:cytoplasm"/>
    <property type="evidence" value="ECO:0007669"/>
    <property type="project" value="TreeGrafter"/>
</dbReference>
<sequence length="739" mass="83264">MDLKYTKHVNKALEVAHTEAKFRRHEFVTPEHLLYALIQQDEFIYALEDMACNLNKLEKNIKEVLNTKFEVLPEGTQYEPENSTQMAEIFIKAHMIVSFSGANEIDVPHLVQGMLELTDSWAAYILKNTLKDDVAEFTSMLIDEYSYDYDDDDHEHGYEKNETWKNFVTCINDNLESHNPLIGREEELEKTIRVLCRKEKNNPLHIGESGVGKTSLIYGLAERIEKGNVPEKLQGYRIYELDLGGIIAGTQYRGEFEKRLKGIMLGAEKEGKAIIYIDEIHNLIGAGRTSDGSLDASNMLKPYLEGGKIKFIGSTTYEEYNKYFAGSKGMVRRFQQIDILEPSIDDTVKIIKGLIKGYETFHNVKYRKGVIEYAVSMSDKYIKDKFLPDKAIDLIDEAGAYREIHNDGKDKNIVTKELISDILARMCKIESITAKEDNTELEHLPEKMKALIYGQDQAITQVTEAVMMSKAGLNDDNKPIASLLFVGPTGVGKTEIAKVLAAELGIGLVRFDMSEYSEKHTVAKLIGSPAGYVGYEEGGLLTDAIRKTPNCVLLLDEIEKAHPDIFNILLQVMDYAVLTDNKGRKSDCRHLILIMTSNAGAQYAHQASIGFKGQATAGDSMLKQVKKTFKPEFLNRLSSTVVFNDMDSNMAQLILEKKLREFSVKLEANKVTMEIGADAKEWLLKKSITKEYGAREMDRVIGHYLKPLFVKEMLFGKLKNGGHALVGIENNIPAITLKK</sequence>
<dbReference type="PROSITE" id="PS00871">
    <property type="entry name" value="CLPAB_2"/>
    <property type="match status" value="1"/>
</dbReference>
<accession>A0A948TDP9</accession>
<dbReference type="CDD" id="cd19499">
    <property type="entry name" value="RecA-like_ClpB_Hsp104-like"/>
    <property type="match status" value="1"/>
</dbReference>
<dbReference type="InterPro" id="IPR019489">
    <property type="entry name" value="Clp_ATPase_C"/>
</dbReference>
<dbReference type="InterPro" id="IPR027417">
    <property type="entry name" value="P-loop_NTPase"/>
</dbReference>
<dbReference type="AlphaFoldDB" id="A0A948TDP9"/>
<comment type="caution">
    <text evidence="8">The sequence shown here is derived from an EMBL/GenBank/DDBJ whole genome shotgun (WGS) entry which is preliminary data.</text>
</comment>
<dbReference type="InterPro" id="IPR050130">
    <property type="entry name" value="ClpA_ClpB"/>
</dbReference>
<evidence type="ECO:0000256" key="2">
    <source>
        <dbReference type="ARBA" id="ARBA00022741"/>
    </source>
</evidence>
<dbReference type="Pfam" id="PF07724">
    <property type="entry name" value="AAA_2"/>
    <property type="match status" value="1"/>
</dbReference>
<evidence type="ECO:0000313" key="9">
    <source>
        <dbReference type="Proteomes" id="UP000783796"/>
    </source>
</evidence>
<dbReference type="Pfam" id="PF02861">
    <property type="entry name" value="Clp_N"/>
    <property type="match status" value="1"/>
</dbReference>
<dbReference type="GO" id="GO:0005524">
    <property type="term" value="F:ATP binding"/>
    <property type="evidence" value="ECO:0007669"/>
    <property type="project" value="UniProtKB-KW"/>
</dbReference>
<dbReference type="FunFam" id="3.40.50.300:FF:000025">
    <property type="entry name" value="ATP-dependent Clp protease subunit"/>
    <property type="match status" value="1"/>
</dbReference>
<keyword evidence="1 5" id="KW-0677">Repeat</keyword>
<dbReference type="SMART" id="SM01086">
    <property type="entry name" value="ClpB_D2-small"/>
    <property type="match status" value="1"/>
</dbReference>
<dbReference type="InterPro" id="IPR018368">
    <property type="entry name" value="ClpA/B_CS1"/>
</dbReference>
<dbReference type="Gene3D" id="1.10.8.60">
    <property type="match status" value="2"/>
</dbReference>
<dbReference type="GO" id="GO:0016887">
    <property type="term" value="F:ATP hydrolysis activity"/>
    <property type="evidence" value="ECO:0007669"/>
    <property type="project" value="InterPro"/>
</dbReference>